<proteinExistence type="predicted"/>
<dbReference type="PANTHER" id="PTHR31065">
    <property type="entry name" value="PLATZ TRANSCRIPTION FACTOR FAMILY PROTEIN"/>
    <property type="match status" value="1"/>
</dbReference>
<evidence type="ECO:0000313" key="4">
    <source>
        <dbReference type="EMBL" id="RZC26533.1"/>
    </source>
</evidence>
<dbReference type="InterPro" id="IPR006734">
    <property type="entry name" value="PLATZ"/>
</dbReference>
<organism evidence="4 5">
    <name type="scientific">Glycine soja</name>
    <name type="common">Wild soybean</name>
    <dbReference type="NCBI Taxonomy" id="3848"/>
    <lineage>
        <taxon>Eukaryota</taxon>
        <taxon>Viridiplantae</taxon>
        <taxon>Streptophyta</taxon>
        <taxon>Embryophyta</taxon>
        <taxon>Tracheophyta</taxon>
        <taxon>Spermatophyta</taxon>
        <taxon>Magnoliopsida</taxon>
        <taxon>eudicotyledons</taxon>
        <taxon>Gunneridae</taxon>
        <taxon>Pentapetalae</taxon>
        <taxon>rosids</taxon>
        <taxon>fabids</taxon>
        <taxon>Fabales</taxon>
        <taxon>Fabaceae</taxon>
        <taxon>Papilionoideae</taxon>
        <taxon>50 kb inversion clade</taxon>
        <taxon>NPAAA clade</taxon>
        <taxon>indigoferoid/millettioid clade</taxon>
        <taxon>Phaseoleae</taxon>
        <taxon>Glycine</taxon>
        <taxon>Glycine subgen. Soja</taxon>
    </lineage>
</organism>
<dbReference type="CDD" id="cd19756">
    <property type="entry name" value="Bbox2"/>
    <property type="match status" value="1"/>
</dbReference>
<dbReference type="Pfam" id="PF00643">
    <property type="entry name" value="zf-B_box"/>
    <property type="match status" value="1"/>
</dbReference>
<dbReference type="Gene3D" id="3.30.160.60">
    <property type="entry name" value="Classic Zinc Finger"/>
    <property type="match status" value="1"/>
</dbReference>
<feature type="region of interest" description="Disordered" evidence="2">
    <location>
        <begin position="165"/>
        <end position="209"/>
    </location>
</feature>
<keyword evidence="1" id="KW-0479">Metal-binding</keyword>
<dbReference type="Proteomes" id="UP000289340">
    <property type="component" value="Chromosome 2"/>
</dbReference>
<comment type="caution">
    <text evidence="4">The sequence shown here is derived from an EMBL/GenBank/DDBJ whole genome shotgun (WGS) entry which is preliminary data.</text>
</comment>
<feature type="domain" description="B box-type" evidence="3">
    <location>
        <begin position="39"/>
        <end position="78"/>
    </location>
</feature>
<evidence type="ECO:0000259" key="3">
    <source>
        <dbReference type="PROSITE" id="PS50119"/>
    </source>
</evidence>
<gene>
    <name evidence="4" type="ORF">D0Y65_004944</name>
</gene>
<accession>A0A445LTJ4</accession>
<dbReference type="InterPro" id="IPR000315">
    <property type="entry name" value="Znf_B-box"/>
</dbReference>
<dbReference type="AlphaFoldDB" id="A0A445LTJ4"/>
<dbReference type="SUPFAM" id="SSF57845">
    <property type="entry name" value="B-box zinc-binding domain"/>
    <property type="match status" value="1"/>
</dbReference>
<keyword evidence="5" id="KW-1185">Reference proteome</keyword>
<dbReference type="Gramene" id="XM_028329169.1">
    <property type="protein sequence ID" value="XP_028184970.1"/>
    <property type="gene ID" value="LOC114371849"/>
</dbReference>
<dbReference type="Pfam" id="PF04640">
    <property type="entry name" value="PLATZ"/>
    <property type="match status" value="1"/>
</dbReference>
<evidence type="ECO:0000256" key="2">
    <source>
        <dbReference type="SAM" id="MobiDB-lite"/>
    </source>
</evidence>
<feature type="compositionally biased region" description="Basic and acidic residues" evidence="2">
    <location>
        <begin position="183"/>
        <end position="194"/>
    </location>
</feature>
<feature type="compositionally biased region" description="Pro residues" evidence="2">
    <location>
        <begin position="171"/>
        <end position="180"/>
    </location>
</feature>
<dbReference type="EMBL" id="QZWG01000002">
    <property type="protein sequence ID" value="RZC26533.1"/>
    <property type="molecule type" value="Genomic_DNA"/>
</dbReference>
<reference evidence="4 5" key="1">
    <citation type="submission" date="2018-09" db="EMBL/GenBank/DDBJ databases">
        <title>A high-quality reference genome of wild soybean provides a powerful tool to mine soybean genomes.</title>
        <authorList>
            <person name="Xie M."/>
            <person name="Chung C.Y.L."/>
            <person name="Li M.-W."/>
            <person name="Wong F.-L."/>
            <person name="Chan T.-F."/>
            <person name="Lam H.-M."/>
        </authorList>
    </citation>
    <scope>NUCLEOTIDE SEQUENCE [LARGE SCALE GENOMIC DNA]</scope>
    <source>
        <strain evidence="5">cv. W05</strain>
        <tissue evidence="4">Hypocotyl of etiolated seedlings</tissue>
    </source>
</reference>
<keyword evidence="1" id="KW-0862">Zinc</keyword>
<dbReference type="PROSITE" id="PS50119">
    <property type="entry name" value="ZF_BBOX"/>
    <property type="match status" value="1"/>
</dbReference>
<evidence type="ECO:0000256" key="1">
    <source>
        <dbReference type="PROSITE-ProRule" id="PRU00024"/>
    </source>
</evidence>
<name>A0A445LTJ4_GLYSO</name>
<sequence length="209" mass="24259">MMSASSSRKVNKDEQVAQRKIHKPRWLEAFLKKTFFDSCPSHPFRRNELNKYCINCNLSVCQYCVTLPPHRHHKILKIYRHVYKDVVSLTTMEKYIDSSQIQPYKCNKRLVISLNPLPHSGSTTNNEASCNICNRKLTEPDLYRYCSISCKVKAVLSKLDDSVPPFISIQTPPPPPPLPPSQEKQEETPEPQKLRERKRKGIPHRAPFF</sequence>
<evidence type="ECO:0000313" key="5">
    <source>
        <dbReference type="Proteomes" id="UP000289340"/>
    </source>
</evidence>
<keyword evidence="1" id="KW-0863">Zinc-finger</keyword>
<dbReference type="PANTHER" id="PTHR31065:SF9">
    <property type="entry name" value="TRANSCRIPTION FACTOR FAMILY PROTEIN, PUTATIVE-RELATED"/>
    <property type="match status" value="1"/>
</dbReference>
<dbReference type="GO" id="GO:0008270">
    <property type="term" value="F:zinc ion binding"/>
    <property type="evidence" value="ECO:0007669"/>
    <property type="project" value="UniProtKB-KW"/>
</dbReference>
<protein>
    <recommendedName>
        <fullName evidence="3">B box-type domain-containing protein</fullName>
    </recommendedName>
</protein>